<name>A0A2M7M3W1_9BACT</name>
<dbReference type="InterPro" id="IPR009367">
    <property type="entry name" value="Elm1-like"/>
</dbReference>
<dbReference type="EMBL" id="PFJK01000133">
    <property type="protein sequence ID" value="PIX77374.1"/>
    <property type="molecule type" value="Genomic_DNA"/>
</dbReference>
<comment type="caution">
    <text evidence="1">The sequence shown here is derived from an EMBL/GenBank/DDBJ whole genome shotgun (WGS) entry which is preliminary data.</text>
</comment>
<gene>
    <name evidence="1" type="ORF">COZ37_03015</name>
</gene>
<dbReference type="Pfam" id="PF06258">
    <property type="entry name" value="Mito_fiss_Elm1"/>
    <property type="match status" value="1"/>
</dbReference>
<reference evidence="2" key="1">
    <citation type="submission" date="2017-09" db="EMBL/GenBank/DDBJ databases">
        <title>Depth-based differentiation of microbial function through sediment-hosted aquifers and enrichment of novel symbionts in the deep terrestrial subsurface.</title>
        <authorList>
            <person name="Probst A.J."/>
            <person name="Ladd B."/>
            <person name="Jarett J.K."/>
            <person name="Geller-Mcgrath D.E."/>
            <person name="Sieber C.M.K."/>
            <person name="Emerson J.B."/>
            <person name="Anantharaman K."/>
            <person name="Thomas B.C."/>
            <person name="Malmstrom R."/>
            <person name="Stieglmeier M."/>
            <person name="Klingl A."/>
            <person name="Woyke T."/>
            <person name="Ryan C.M."/>
            <person name="Banfield J.F."/>
        </authorList>
    </citation>
    <scope>NUCLEOTIDE SEQUENCE [LARGE SCALE GENOMIC DNA]</scope>
</reference>
<sequence>VSALLYPLLIPKLTNFYLRIILTPESYQKLPKGSSNFIISAGSTMAPLNLLLGRVYQAKKIVCMNPPFLGTKYFDLAIIPEHDYRRMHSFFSKGPKNLFITTGAPNRINLENLKEEAEELNKKIKCQNKIKIGILLGGDDQNYHISKEWTKVFLKGMKKFTERVNGDILLTTSRRTSPEVENLCKEMLSSWQRCKLLVIANETGENPVRGMLGLCSIIFTTEDSIAMSSEAASSPATTVVMKVGRKNKKHLAFDETFKNLSQGGYIHLISKEQMPELYKIALQLLSQPTKILNETEKAAQAVRKLL</sequence>
<proteinExistence type="predicted"/>
<evidence type="ECO:0000313" key="1">
    <source>
        <dbReference type="EMBL" id="PIX77374.1"/>
    </source>
</evidence>
<feature type="non-terminal residue" evidence="1">
    <location>
        <position position="1"/>
    </location>
</feature>
<evidence type="ECO:0000313" key="2">
    <source>
        <dbReference type="Proteomes" id="UP000229703"/>
    </source>
</evidence>
<dbReference type="Proteomes" id="UP000229703">
    <property type="component" value="Unassembled WGS sequence"/>
</dbReference>
<dbReference type="AlphaFoldDB" id="A0A2M7M3W1"/>
<protein>
    <recommendedName>
        <fullName evidence="3">Nucleoside-diphosphate sugar epimerase</fullName>
    </recommendedName>
</protein>
<accession>A0A2M7M3W1</accession>
<evidence type="ECO:0008006" key="3">
    <source>
        <dbReference type="Google" id="ProtNLM"/>
    </source>
</evidence>
<organism evidence="1 2">
    <name type="scientific">bacterium (Candidatus Ratteibacteria) CG_4_10_14_3_um_filter_41_18</name>
    <dbReference type="NCBI Taxonomy" id="2014287"/>
    <lineage>
        <taxon>Bacteria</taxon>
        <taxon>Candidatus Ratteibacteria</taxon>
    </lineage>
</organism>